<keyword evidence="4" id="KW-0812">Transmembrane</keyword>
<proteinExistence type="predicted"/>
<sequence length="169" mass="18846">HHLCSGCKHISLTITAEPGQNVTLTCRWTRPDLGSEYVFLYRDNQSDPDSQHPSFKERVELKDSQMKDGDVSVTLKNVTFNDTGTYECRVFQGQSKAPELISIVHLRVSAGHGRVGLAVGLTVVAALLLVAAVVGFMFYRKHRCQRSKEQDSVQQPVDEEHLSNICCES</sequence>
<accession>A0A3Q3LNV8</accession>
<dbReference type="SUPFAM" id="SSF48726">
    <property type="entry name" value="Immunoglobulin"/>
    <property type="match status" value="1"/>
</dbReference>
<dbReference type="InterPro" id="IPR036179">
    <property type="entry name" value="Ig-like_dom_sf"/>
</dbReference>
<dbReference type="Ensembl" id="ENSMAMT00000011298.2">
    <property type="protein sequence ID" value="ENSMAMP00000011014.2"/>
    <property type="gene ID" value="ENSMAMG00000028546.1"/>
</dbReference>
<evidence type="ECO:0000259" key="5">
    <source>
        <dbReference type="PROSITE" id="PS50835"/>
    </source>
</evidence>
<keyword evidence="4" id="KW-1133">Transmembrane helix</keyword>
<dbReference type="GO" id="GO:0001817">
    <property type="term" value="P:regulation of cytokine production"/>
    <property type="evidence" value="ECO:0007669"/>
    <property type="project" value="TreeGrafter"/>
</dbReference>
<dbReference type="AlphaFoldDB" id="A0A3Q3LNV8"/>
<evidence type="ECO:0000256" key="2">
    <source>
        <dbReference type="ARBA" id="ARBA00023136"/>
    </source>
</evidence>
<dbReference type="InterPro" id="IPR013783">
    <property type="entry name" value="Ig-like_fold"/>
</dbReference>
<feature type="domain" description="Ig-like" evidence="5">
    <location>
        <begin position="8"/>
        <end position="104"/>
    </location>
</feature>
<name>A0A3Q3LNV8_9TELE</name>
<dbReference type="InterPro" id="IPR013106">
    <property type="entry name" value="Ig_V-set"/>
</dbReference>
<dbReference type="InterPro" id="IPR003599">
    <property type="entry name" value="Ig_sub"/>
</dbReference>
<dbReference type="GO" id="GO:0009897">
    <property type="term" value="C:external side of plasma membrane"/>
    <property type="evidence" value="ECO:0007669"/>
    <property type="project" value="TreeGrafter"/>
</dbReference>
<dbReference type="SMART" id="SM00406">
    <property type="entry name" value="IGv"/>
    <property type="match status" value="1"/>
</dbReference>
<evidence type="ECO:0000256" key="4">
    <source>
        <dbReference type="SAM" id="Phobius"/>
    </source>
</evidence>
<dbReference type="PANTHER" id="PTHR24100">
    <property type="entry name" value="BUTYROPHILIN"/>
    <property type="match status" value="1"/>
</dbReference>
<dbReference type="Gene3D" id="2.60.40.10">
    <property type="entry name" value="Immunoglobulins"/>
    <property type="match status" value="1"/>
</dbReference>
<dbReference type="Pfam" id="PF07686">
    <property type="entry name" value="V-set"/>
    <property type="match status" value="1"/>
</dbReference>
<dbReference type="InterPro" id="IPR003598">
    <property type="entry name" value="Ig_sub2"/>
</dbReference>
<keyword evidence="2 4" id="KW-0472">Membrane</keyword>
<keyword evidence="7" id="KW-1185">Reference proteome</keyword>
<reference evidence="6" key="1">
    <citation type="submission" date="2025-08" db="UniProtKB">
        <authorList>
            <consortium name="Ensembl"/>
        </authorList>
    </citation>
    <scope>IDENTIFICATION</scope>
</reference>
<reference evidence="6" key="2">
    <citation type="submission" date="2025-09" db="UniProtKB">
        <authorList>
            <consortium name="Ensembl"/>
        </authorList>
    </citation>
    <scope>IDENTIFICATION</scope>
</reference>
<dbReference type="GO" id="GO:0050852">
    <property type="term" value="P:T cell receptor signaling pathway"/>
    <property type="evidence" value="ECO:0007669"/>
    <property type="project" value="TreeGrafter"/>
</dbReference>
<dbReference type="GO" id="GO:0005102">
    <property type="term" value="F:signaling receptor binding"/>
    <property type="evidence" value="ECO:0007669"/>
    <property type="project" value="TreeGrafter"/>
</dbReference>
<dbReference type="SMART" id="SM00409">
    <property type="entry name" value="IG"/>
    <property type="match status" value="1"/>
</dbReference>
<protein>
    <recommendedName>
        <fullName evidence="5">Ig-like domain-containing protein</fullName>
    </recommendedName>
</protein>
<dbReference type="InParanoid" id="A0A3Q3LNV8"/>
<evidence type="ECO:0000256" key="1">
    <source>
        <dbReference type="ARBA" id="ARBA00004370"/>
    </source>
</evidence>
<dbReference type="Proteomes" id="UP000261640">
    <property type="component" value="Unplaced"/>
</dbReference>
<evidence type="ECO:0000313" key="6">
    <source>
        <dbReference type="Ensembl" id="ENSMAMP00000011014.2"/>
    </source>
</evidence>
<evidence type="ECO:0000313" key="7">
    <source>
        <dbReference type="Proteomes" id="UP000261640"/>
    </source>
</evidence>
<evidence type="ECO:0000256" key="3">
    <source>
        <dbReference type="ARBA" id="ARBA00023319"/>
    </source>
</evidence>
<dbReference type="InterPro" id="IPR007110">
    <property type="entry name" value="Ig-like_dom"/>
</dbReference>
<dbReference type="InterPro" id="IPR050504">
    <property type="entry name" value="IgSF_BTN/MOG"/>
</dbReference>
<dbReference type="STRING" id="205130.ENSMAMP00000011014"/>
<feature type="transmembrane region" description="Helical" evidence="4">
    <location>
        <begin position="115"/>
        <end position="139"/>
    </location>
</feature>
<dbReference type="SMART" id="SM00408">
    <property type="entry name" value="IGc2"/>
    <property type="match status" value="1"/>
</dbReference>
<keyword evidence="3" id="KW-0393">Immunoglobulin domain</keyword>
<organism evidence="6 7">
    <name type="scientific">Mastacembelus armatus</name>
    <name type="common">zig-zag eel</name>
    <dbReference type="NCBI Taxonomy" id="205130"/>
    <lineage>
        <taxon>Eukaryota</taxon>
        <taxon>Metazoa</taxon>
        <taxon>Chordata</taxon>
        <taxon>Craniata</taxon>
        <taxon>Vertebrata</taxon>
        <taxon>Euteleostomi</taxon>
        <taxon>Actinopterygii</taxon>
        <taxon>Neopterygii</taxon>
        <taxon>Teleostei</taxon>
        <taxon>Neoteleostei</taxon>
        <taxon>Acanthomorphata</taxon>
        <taxon>Anabantaria</taxon>
        <taxon>Synbranchiformes</taxon>
        <taxon>Mastacembelidae</taxon>
        <taxon>Mastacembelus</taxon>
    </lineage>
</organism>
<dbReference type="GeneTree" id="ENSGT00940000177037"/>
<dbReference type="PANTHER" id="PTHR24100:SF151">
    <property type="entry name" value="ICOS LIGAND"/>
    <property type="match status" value="1"/>
</dbReference>
<dbReference type="PROSITE" id="PS50835">
    <property type="entry name" value="IG_LIKE"/>
    <property type="match status" value="1"/>
</dbReference>
<comment type="subcellular location">
    <subcellularLocation>
        <location evidence="1">Membrane</location>
    </subcellularLocation>
</comment>